<sequence>MIKNYITVALRNLSRHKVFSFINILGLALGLACCITIFLFVQDEFRYDTFHSKGDRIYRLNNNRIRENGADFTAMTPPALGPALVKDYPEVQKTARFFDMRSPLVVYEDKKFFEPDFLLADSSALEIFTLPLVKGNPQTALKEKFSLIITESTAKKYFGTEDPLGKVVTVSGELKFTVTGVMKDLPMHTHLKINCLGNFNLLRDFVGQERLSNWVWHQFFTYILVQEKYDIASLEAKLPQFITTYTADETARSGTRYNFKIQPLKDVHLQSSHLEFDIAQRGDIQYVYAFSAIALFALLIACFNFMNLSTARSTKRAKEVGLRKVVGANRKQLISQFIGESILLVSIAMGMAFILVYVTLPIFNDFSSKNLQLLPMFNILSILGILVLILVVGLLAGLYPAFFLSAFQPVRVLKGELRSRLGGYTLRQTLVVLQFAISTVLIIGTAIVFRQLNYIQHTNLGFSKEQLVSLPIRNGDMRRNFEGIKTELLQNPNITAATSCYGLPGSLFAGDAITIPGSGSDITTINMFLVDYDYIPTLGMELAAGRNFSKDFGRDVEGAYILNETAVREFGWGTPEKALGKEIHWKKWNQDNATISDSLKRGKVIGVVKDFHYKSLHQKIEPLVLHIYPSAFEDIVVKIRPENMKATLAFLENKWTKLDANWPFEYTFLDEQFARKYESEQIFSKVFITFTLLSIFIACLGLFGLASFTAGQRSKEIGIRKVLGASVPGIVFLLSKDFLKLVLLSLVIAVPLAWYAMSSWLEDFAYRIDMDWWVFAMAGLVAVLIALFTISFQSIKAALSNPVKSLRNE</sequence>
<feature type="transmembrane region" description="Helical" evidence="6">
    <location>
        <begin position="686"/>
        <end position="711"/>
    </location>
</feature>
<evidence type="ECO:0000256" key="6">
    <source>
        <dbReference type="SAM" id="Phobius"/>
    </source>
</evidence>
<evidence type="ECO:0000259" key="7">
    <source>
        <dbReference type="Pfam" id="PF02687"/>
    </source>
</evidence>
<evidence type="ECO:0000259" key="8">
    <source>
        <dbReference type="Pfam" id="PF12704"/>
    </source>
</evidence>
<keyword evidence="2" id="KW-1003">Cell membrane</keyword>
<proteinExistence type="predicted"/>
<keyword evidence="10" id="KW-1185">Reference proteome</keyword>
<protein>
    <submittedName>
        <fullName evidence="9">FtsX-like permease family protein</fullName>
    </submittedName>
</protein>
<evidence type="ECO:0000256" key="1">
    <source>
        <dbReference type="ARBA" id="ARBA00004651"/>
    </source>
</evidence>
<evidence type="ECO:0000256" key="3">
    <source>
        <dbReference type="ARBA" id="ARBA00022692"/>
    </source>
</evidence>
<dbReference type="KEGG" id="rhoz:GXP67_29170"/>
<feature type="transmembrane region" description="Helical" evidence="6">
    <location>
        <begin position="286"/>
        <end position="306"/>
    </location>
</feature>
<accession>A0A6C0GR84</accession>
<dbReference type="RefSeq" id="WP_162446415.1">
    <property type="nucleotide sequence ID" value="NZ_CP048222.1"/>
</dbReference>
<dbReference type="GO" id="GO:0005886">
    <property type="term" value="C:plasma membrane"/>
    <property type="evidence" value="ECO:0007669"/>
    <property type="project" value="UniProtKB-SubCell"/>
</dbReference>
<organism evidence="9 10">
    <name type="scientific">Rhodocytophaga rosea</name>
    <dbReference type="NCBI Taxonomy" id="2704465"/>
    <lineage>
        <taxon>Bacteria</taxon>
        <taxon>Pseudomonadati</taxon>
        <taxon>Bacteroidota</taxon>
        <taxon>Cytophagia</taxon>
        <taxon>Cytophagales</taxon>
        <taxon>Rhodocytophagaceae</taxon>
        <taxon>Rhodocytophaga</taxon>
    </lineage>
</organism>
<evidence type="ECO:0000256" key="5">
    <source>
        <dbReference type="ARBA" id="ARBA00023136"/>
    </source>
</evidence>
<evidence type="ECO:0000313" key="9">
    <source>
        <dbReference type="EMBL" id="QHT70437.1"/>
    </source>
</evidence>
<dbReference type="Proteomes" id="UP000480178">
    <property type="component" value="Chromosome"/>
</dbReference>
<feature type="transmembrane region" description="Helical" evidence="6">
    <location>
        <begin position="379"/>
        <end position="407"/>
    </location>
</feature>
<feature type="transmembrane region" description="Helical" evidence="6">
    <location>
        <begin position="772"/>
        <end position="792"/>
    </location>
</feature>
<dbReference type="Pfam" id="PF12704">
    <property type="entry name" value="MacB_PCD"/>
    <property type="match status" value="1"/>
</dbReference>
<name>A0A6C0GR84_9BACT</name>
<feature type="transmembrane region" description="Helical" evidence="6">
    <location>
        <begin position="21"/>
        <end position="41"/>
    </location>
</feature>
<gene>
    <name evidence="9" type="ORF">GXP67_29170</name>
</gene>
<feature type="transmembrane region" description="Helical" evidence="6">
    <location>
        <begin position="337"/>
        <end position="359"/>
    </location>
</feature>
<dbReference type="EMBL" id="CP048222">
    <property type="protein sequence ID" value="QHT70437.1"/>
    <property type="molecule type" value="Genomic_DNA"/>
</dbReference>
<dbReference type="PANTHER" id="PTHR30572:SF18">
    <property type="entry name" value="ABC-TYPE MACROLIDE FAMILY EXPORT SYSTEM PERMEASE COMPONENT 2"/>
    <property type="match status" value="1"/>
</dbReference>
<feature type="domain" description="ABC3 transporter permease C-terminal" evidence="7">
    <location>
        <begin position="292"/>
        <end position="407"/>
    </location>
</feature>
<feature type="domain" description="ABC3 transporter permease C-terminal" evidence="7">
    <location>
        <begin position="689"/>
        <end position="798"/>
    </location>
</feature>
<keyword evidence="3 6" id="KW-0812">Transmembrane</keyword>
<dbReference type="GO" id="GO:0022857">
    <property type="term" value="F:transmembrane transporter activity"/>
    <property type="evidence" value="ECO:0007669"/>
    <property type="project" value="TreeGrafter"/>
</dbReference>
<feature type="transmembrane region" description="Helical" evidence="6">
    <location>
        <begin position="428"/>
        <end position="449"/>
    </location>
</feature>
<dbReference type="PANTHER" id="PTHR30572">
    <property type="entry name" value="MEMBRANE COMPONENT OF TRANSPORTER-RELATED"/>
    <property type="match status" value="1"/>
</dbReference>
<evidence type="ECO:0000313" key="10">
    <source>
        <dbReference type="Proteomes" id="UP000480178"/>
    </source>
</evidence>
<evidence type="ECO:0000256" key="2">
    <source>
        <dbReference type="ARBA" id="ARBA00022475"/>
    </source>
</evidence>
<feature type="transmembrane region" description="Helical" evidence="6">
    <location>
        <begin position="738"/>
        <end position="757"/>
    </location>
</feature>
<dbReference type="AlphaFoldDB" id="A0A6C0GR84"/>
<keyword evidence="4 6" id="KW-1133">Transmembrane helix</keyword>
<dbReference type="PROSITE" id="PS51257">
    <property type="entry name" value="PROKAR_LIPOPROTEIN"/>
    <property type="match status" value="1"/>
</dbReference>
<comment type="subcellular location">
    <subcellularLocation>
        <location evidence="1">Cell membrane</location>
        <topology evidence="1">Multi-pass membrane protein</topology>
    </subcellularLocation>
</comment>
<reference evidence="9 10" key="1">
    <citation type="submission" date="2020-01" db="EMBL/GenBank/DDBJ databases">
        <authorList>
            <person name="Kim M.K."/>
        </authorList>
    </citation>
    <scope>NUCLEOTIDE SEQUENCE [LARGE SCALE GENOMIC DNA]</scope>
    <source>
        <strain evidence="9 10">172606-1</strain>
    </source>
</reference>
<keyword evidence="5 6" id="KW-0472">Membrane</keyword>
<feature type="domain" description="MacB-like periplasmic core" evidence="8">
    <location>
        <begin position="20"/>
        <end position="239"/>
    </location>
</feature>
<dbReference type="Pfam" id="PF02687">
    <property type="entry name" value="FtsX"/>
    <property type="match status" value="2"/>
</dbReference>
<dbReference type="InterPro" id="IPR050250">
    <property type="entry name" value="Macrolide_Exporter_MacB"/>
</dbReference>
<dbReference type="InterPro" id="IPR025857">
    <property type="entry name" value="MacB_PCD"/>
</dbReference>
<evidence type="ECO:0000256" key="4">
    <source>
        <dbReference type="ARBA" id="ARBA00022989"/>
    </source>
</evidence>
<dbReference type="InterPro" id="IPR003838">
    <property type="entry name" value="ABC3_permease_C"/>
</dbReference>